<dbReference type="SUPFAM" id="SSF52980">
    <property type="entry name" value="Restriction endonuclease-like"/>
    <property type="match status" value="1"/>
</dbReference>
<dbReference type="PANTHER" id="PTHR34039">
    <property type="entry name" value="UPF0102 PROTEIN YRAN"/>
    <property type="match status" value="1"/>
</dbReference>
<comment type="caution">
    <text evidence="3">The sequence shown here is derived from an EMBL/GenBank/DDBJ whole genome shotgun (WGS) entry which is preliminary data.</text>
</comment>
<dbReference type="InterPro" id="IPR011856">
    <property type="entry name" value="tRNA_endonuc-like_dom_sf"/>
</dbReference>
<comment type="similarity">
    <text evidence="1 2">Belongs to the UPF0102 family.</text>
</comment>
<reference evidence="3 4" key="1">
    <citation type="submission" date="2020-08" db="EMBL/GenBank/DDBJ databases">
        <title>Genomic Encyclopedia of Type Strains, Phase IV (KMG-IV): sequencing the most valuable type-strain genomes for metagenomic binning, comparative biology and taxonomic classification.</title>
        <authorList>
            <person name="Goeker M."/>
        </authorList>
    </citation>
    <scope>NUCLEOTIDE SEQUENCE [LARGE SCALE GENOMIC DNA]</scope>
    <source>
        <strain evidence="3 4">DSM 26723</strain>
    </source>
</reference>
<proteinExistence type="inferred from homology"/>
<dbReference type="Pfam" id="PF02021">
    <property type="entry name" value="UPF0102"/>
    <property type="match status" value="1"/>
</dbReference>
<dbReference type="NCBIfam" id="TIGR00252">
    <property type="entry name" value="YraN family protein"/>
    <property type="match status" value="1"/>
</dbReference>
<dbReference type="HAMAP" id="MF_00048">
    <property type="entry name" value="UPF0102"/>
    <property type="match status" value="1"/>
</dbReference>
<keyword evidence="3" id="KW-0540">Nuclease</keyword>
<dbReference type="EMBL" id="JACHHZ010000004">
    <property type="protein sequence ID" value="MBB6094884.1"/>
    <property type="molecule type" value="Genomic_DNA"/>
</dbReference>
<dbReference type="PANTHER" id="PTHR34039:SF1">
    <property type="entry name" value="UPF0102 PROTEIN YRAN"/>
    <property type="match status" value="1"/>
</dbReference>
<evidence type="ECO:0000256" key="1">
    <source>
        <dbReference type="ARBA" id="ARBA00006738"/>
    </source>
</evidence>
<accession>A0A841HQG9</accession>
<sequence>MINRKDAGNSGEDAALDYLKQHGLTLVTRNYRCRAGEIDLVMLQGGVLVLIEVRYRESAAFGGAAASVTWRKQKRIIIAARHLLAYRADLRRYPARFDVVAVEGTKIEWIRNAFTL</sequence>
<dbReference type="InterPro" id="IPR011335">
    <property type="entry name" value="Restrct_endonuc-II-like"/>
</dbReference>
<evidence type="ECO:0000313" key="4">
    <source>
        <dbReference type="Proteomes" id="UP000588068"/>
    </source>
</evidence>
<dbReference type="Gene3D" id="3.40.1350.10">
    <property type="match status" value="1"/>
</dbReference>
<organism evidence="3 4">
    <name type="scientific">Povalibacter uvarum</name>
    <dbReference type="NCBI Taxonomy" id="732238"/>
    <lineage>
        <taxon>Bacteria</taxon>
        <taxon>Pseudomonadati</taxon>
        <taxon>Pseudomonadota</taxon>
        <taxon>Gammaproteobacteria</taxon>
        <taxon>Steroidobacterales</taxon>
        <taxon>Steroidobacteraceae</taxon>
        <taxon>Povalibacter</taxon>
    </lineage>
</organism>
<name>A0A841HQG9_9GAMM</name>
<gene>
    <name evidence="3" type="ORF">HNQ60_003771</name>
</gene>
<dbReference type="GO" id="GO:0004519">
    <property type="term" value="F:endonuclease activity"/>
    <property type="evidence" value="ECO:0007669"/>
    <property type="project" value="UniProtKB-KW"/>
</dbReference>
<dbReference type="GO" id="GO:0003676">
    <property type="term" value="F:nucleic acid binding"/>
    <property type="evidence" value="ECO:0007669"/>
    <property type="project" value="InterPro"/>
</dbReference>
<protein>
    <recommendedName>
        <fullName evidence="2">UPF0102 protein HNQ60_003771</fullName>
    </recommendedName>
</protein>
<evidence type="ECO:0000256" key="2">
    <source>
        <dbReference type="HAMAP-Rule" id="MF_00048"/>
    </source>
</evidence>
<dbReference type="AlphaFoldDB" id="A0A841HQG9"/>
<dbReference type="NCBIfam" id="NF009150">
    <property type="entry name" value="PRK12497.1-3"/>
    <property type="match status" value="1"/>
</dbReference>
<keyword evidence="3" id="KW-0255">Endonuclease</keyword>
<evidence type="ECO:0000313" key="3">
    <source>
        <dbReference type="EMBL" id="MBB6094884.1"/>
    </source>
</evidence>
<dbReference type="RefSeq" id="WP_184334277.1">
    <property type="nucleotide sequence ID" value="NZ_JACHHZ010000004.1"/>
</dbReference>
<dbReference type="InterPro" id="IPR003509">
    <property type="entry name" value="UPF0102_YraN-like"/>
</dbReference>
<dbReference type="Proteomes" id="UP000588068">
    <property type="component" value="Unassembled WGS sequence"/>
</dbReference>
<keyword evidence="3" id="KW-0378">Hydrolase</keyword>
<keyword evidence="4" id="KW-1185">Reference proteome</keyword>